<comment type="caution">
    <text evidence="2">The sequence shown here is derived from an EMBL/GenBank/DDBJ whole genome shotgun (WGS) entry which is preliminary data.</text>
</comment>
<dbReference type="CDD" id="cd06222">
    <property type="entry name" value="RNase_H_like"/>
    <property type="match status" value="1"/>
</dbReference>
<gene>
    <name evidence="2" type="ORF">IEQ34_017901</name>
</gene>
<dbReference type="InterPro" id="IPR012337">
    <property type="entry name" value="RNaseH-like_sf"/>
</dbReference>
<evidence type="ECO:0000313" key="2">
    <source>
        <dbReference type="EMBL" id="KAH0453577.1"/>
    </source>
</evidence>
<protein>
    <recommendedName>
        <fullName evidence="1">RNase H type-1 domain-containing protein</fullName>
    </recommendedName>
</protein>
<dbReference type="EMBL" id="JAGFBR010000016">
    <property type="protein sequence ID" value="KAH0453577.1"/>
    <property type="molecule type" value="Genomic_DNA"/>
</dbReference>
<keyword evidence="3" id="KW-1185">Reference proteome</keyword>
<proteinExistence type="predicted"/>
<dbReference type="GO" id="GO:0004523">
    <property type="term" value="F:RNA-DNA hybrid ribonuclease activity"/>
    <property type="evidence" value="ECO:0007669"/>
    <property type="project" value="InterPro"/>
</dbReference>
<dbReference type="SUPFAM" id="SSF53098">
    <property type="entry name" value="Ribonuclease H-like"/>
    <property type="match status" value="1"/>
</dbReference>
<evidence type="ECO:0000259" key="1">
    <source>
        <dbReference type="Pfam" id="PF13456"/>
    </source>
</evidence>
<accession>A0AAV7GCR6</accession>
<organism evidence="2 3">
    <name type="scientific">Dendrobium chrysotoxum</name>
    <name type="common">Orchid</name>
    <dbReference type="NCBI Taxonomy" id="161865"/>
    <lineage>
        <taxon>Eukaryota</taxon>
        <taxon>Viridiplantae</taxon>
        <taxon>Streptophyta</taxon>
        <taxon>Embryophyta</taxon>
        <taxon>Tracheophyta</taxon>
        <taxon>Spermatophyta</taxon>
        <taxon>Magnoliopsida</taxon>
        <taxon>Liliopsida</taxon>
        <taxon>Asparagales</taxon>
        <taxon>Orchidaceae</taxon>
        <taxon>Epidendroideae</taxon>
        <taxon>Malaxideae</taxon>
        <taxon>Dendrobiinae</taxon>
        <taxon>Dendrobium</taxon>
    </lineage>
</organism>
<dbReference type="InterPro" id="IPR044730">
    <property type="entry name" value="RNase_H-like_dom_plant"/>
</dbReference>
<dbReference type="PANTHER" id="PTHR47723">
    <property type="entry name" value="OS05G0353850 PROTEIN"/>
    <property type="match status" value="1"/>
</dbReference>
<evidence type="ECO:0000313" key="3">
    <source>
        <dbReference type="Proteomes" id="UP000775213"/>
    </source>
</evidence>
<dbReference type="Pfam" id="PF13456">
    <property type="entry name" value="RVT_3"/>
    <property type="match status" value="1"/>
</dbReference>
<name>A0AAV7GCR6_DENCH</name>
<dbReference type="AlphaFoldDB" id="A0AAV7GCR6"/>
<reference evidence="2 3" key="1">
    <citation type="journal article" date="2021" name="Hortic Res">
        <title>Chromosome-scale assembly of the Dendrobium chrysotoxum genome enhances the understanding of orchid evolution.</title>
        <authorList>
            <person name="Zhang Y."/>
            <person name="Zhang G.Q."/>
            <person name="Zhang D."/>
            <person name="Liu X.D."/>
            <person name="Xu X.Y."/>
            <person name="Sun W.H."/>
            <person name="Yu X."/>
            <person name="Zhu X."/>
            <person name="Wang Z.W."/>
            <person name="Zhao X."/>
            <person name="Zhong W.Y."/>
            <person name="Chen H."/>
            <person name="Yin W.L."/>
            <person name="Huang T."/>
            <person name="Niu S.C."/>
            <person name="Liu Z.J."/>
        </authorList>
    </citation>
    <scope>NUCLEOTIDE SEQUENCE [LARGE SCALE GENOMIC DNA]</scope>
    <source>
        <strain evidence="2">Lindl</strain>
    </source>
</reference>
<dbReference type="GO" id="GO:0003676">
    <property type="term" value="F:nucleic acid binding"/>
    <property type="evidence" value="ECO:0007669"/>
    <property type="project" value="InterPro"/>
</dbReference>
<sequence length="269" mass="30711">MIENIGAPKKLICDTPVKIRVRGDEMEFVASHWDVNQSSGLSANSWHPPPPEWYKVNIDGALNMNYGAAIGGVVCDFKGRFILDFRLHGIHWDAAQVEFMAFKALKTALKGYLIDAVGIIIEGDNKNIIKFLHKLYSKLKELEKCFEDHDSLFLRDYITQYESESFAIIKIIVLETRFATVSKKYPNEIWIGSEANGYQQKVEFENFPSFCSLYKMHGLCNSECFNLHPHVHNNKDMGKVSKEKNALVDQISHETTNAMQEPLVRVHLS</sequence>
<dbReference type="InterPro" id="IPR002156">
    <property type="entry name" value="RNaseH_domain"/>
</dbReference>
<feature type="domain" description="RNase H type-1" evidence="1">
    <location>
        <begin position="57"/>
        <end position="152"/>
    </location>
</feature>
<dbReference type="Proteomes" id="UP000775213">
    <property type="component" value="Unassembled WGS sequence"/>
</dbReference>
<dbReference type="InterPro" id="IPR053151">
    <property type="entry name" value="RNase_H-like"/>
</dbReference>
<dbReference type="PANTHER" id="PTHR47723:SF19">
    <property type="entry name" value="POLYNUCLEOTIDYL TRANSFERASE, RIBONUCLEASE H-LIKE SUPERFAMILY PROTEIN"/>
    <property type="match status" value="1"/>
</dbReference>